<accession>A0A7L9AYW5</accession>
<name>A0A7L9AYW5_POV01</name>
<evidence type="ECO:0000313" key="2">
    <source>
        <dbReference type="EMBL" id="QOI90460.1"/>
    </source>
</evidence>
<protein>
    <recommendedName>
        <fullName evidence="1">Bacteriophage T5 Orf172 DNA-binding domain-containing protein</fullName>
    </recommendedName>
</protein>
<dbReference type="Pfam" id="PF10544">
    <property type="entry name" value="T5orf172"/>
    <property type="match status" value="1"/>
</dbReference>
<organismHost>
    <name type="scientific">Pyramimonas plurioculata</name>
    <dbReference type="NCBI Taxonomy" id="36893"/>
</organismHost>
<dbReference type="InterPro" id="IPR036236">
    <property type="entry name" value="Znf_C2H2_sf"/>
</dbReference>
<proteinExistence type="predicted"/>
<feature type="domain" description="Bacteriophage T5 Orf172 DNA-binding" evidence="1">
    <location>
        <begin position="3"/>
        <end position="89"/>
    </location>
</feature>
<dbReference type="EMBL" id="MT663537">
    <property type="protein sequence ID" value="QOI90460.1"/>
    <property type="molecule type" value="Genomic_DNA"/>
</dbReference>
<dbReference type="SUPFAM" id="SSF57667">
    <property type="entry name" value="beta-beta-alpha zinc fingers"/>
    <property type="match status" value="1"/>
</dbReference>
<sequence>MFGYIYLLQTRESYRNNETIYKIGRTEQDSLTRFNTYPNGSKIFLHMYCLDSITLERQLINIFNTKYKNIHLYGREYFDGSLHDMLNTIMNHIGYTCNYDESITRYHTKLQTCLNKENSLLEEIRTLKHKLKIQHEEMNTLYVDESNITYNGIANTQEKNDKTCSKCKKIFTRKDHMKVHEKKCDGFDKKQCKICLRMFTTHQAKWKHKTHVKCNPPS</sequence>
<gene>
    <name evidence="2" type="ORF">HWQ62_00324</name>
</gene>
<reference evidence="2" key="1">
    <citation type="submission" date="2020-06" db="EMBL/GenBank/DDBJ databases">
        <title>Lateral gene transfer of anion-conducting channel rhodopsins between green algae and giant viruses.</title>
        <authorList>
            <person name="Rozenberg A."/>
            <person name="Oppermann J."/>
            <person name="Wietek J."/>
            <person name="Fernandez Lahore R.G."/>
            <person name="Sandaa R.-A."/>
            <person name="Bratbak G."/>
            <person name="Hegemann P."/>
            <person name="Beja O."/>
        </authorList>
    </citation>
    <scope>NUCLEOTIDE SEQUENCE</scope>
    <source>
        <strain evidence="2">01B</strain>
    </source>
</reference>
<organism evidence="2">
    <name type="scientific">Pyramimonas orientalis virus</name>
    <name type="common">PoV01</name>
    <dbReference type="NCBI Taxonomy" id="455367"/>
    <lineage>
        <taxon>Viruses</taxon>
        <taxon>Varidnaviria</taxon>
        <taxon>Bamfordvirae</taxon>
        <taxon>Nucleocytoviricota</taxon>
        <taxon>Megaviricetes</taxon>
        <taxon>Imitervirales</taxon>
        <taxon>Allomimiviridae</taxon>
        <taxon>Heliosvirus</taxon>
        <taxon>Heliosvirus raunefjordenense</taxon>
    </lineage>
</organism>
<evidence type="ECO:0000259" key="1">
    <source>
        <dbReference type="Pfam" id="PF10544"/>
    </source>
</evidence>
<dbReference type="InterPro" id="IPR018306">
    <property type="entry name" value="Phage_T5_Orf172_DNA-bd"/>
</dbReference>